<name>A0A8X7T378_9BASI</name>
<gene>
    <name evidence="2" type="ORF">A4X09_0g5549</name>
</gene>
<proteinExistence type="predicted"/>
<feature type="compositionally biased region" description="Basic and acidic residues" evidence="1">
    <location>
        <begin position="214"/>
        <end position="232"/>
    </location>
</feature>
<feature type="compositionally biased region" description="Polar residues" evidence="1">
    <location>
        <begin position="177"/>
        <end position="187"/>
    </location>
</feature>
<reference evidence="2" key="1">
    <citation type="submission" date="2016-04" db="EMBL/GenBank/DDBJ databases">
        <authorList>
            <person name="Nguyen H.D."/>
            <person name="Samba Siva P."/>
            <person name="Cullis J."/>
            <person name="Levesque C.A."/>
            <person name="Hambleton S."/>
        </authorList>
    </citation>
    <scope>NUCLEOTIDE SEQUENCE</scope>
    <source>
        <strain evidence="2">DAOMC 236422</strain>
    </source>
</reference>
<keyword evidence="3" id="KW-1185">Reference proteome</keyword>
<feature type="compositionally biased region" description="Low complexity" evidence="1">
    <location>
        <begin position="96"/>
        <end position="114"/>
    </location>
</feature>
<evidence type="ECO:0000313" key="2">
    <source>
        <dbReference type="EMBL" id="KAE8266804.1"/>
    </source>
</evidence>
<dbReference type="Proteomes" id="UP000078113">
    <property type="component" value="Unassembled WGS sequence"/>
</dbReference>
<dbReference type="EMBL" id="LWDG02000292">
    <property type="protein sequence ID" value="KAE8266804.1"/>
    <property type="molecule type" value="Genomic_DNA"/>
</dbReference>
<accession>A0A8X7T378</accession>
<feature type="region of interest" description="Disordered" evidence="1">
    <location>
        <begin position="1"/>
        <end position="77"/>
    </location>
</feature>
<organism evidence="2 3">
    <name type="scientific">Tilletia walkeri</name>
    <dbReference type="NCBI Taxonomy" id="117179"/>
    <lineage>
        <taxon>Eukaryota</taxon>
        <taxon>Fungi</taxon>
        <taxon>Dikarya</taxon>
        <taxon>Basidiomycota</taxon>
        <taxon>Ustilaginomycotina</taxon>
        <taxon>Exobasidiomycetes</taxon>
        <taxon>Tilletiales</taxon>
        <taxon>Tilletiaceae</taxon>
        <taxon>Tilletia</taxon>
    </lineage>
</organism>
<comment type="caution">
    <text evidence="2">The sequence shown here is derived from an EMBL/GenBank/DDBJ whole genome shotgun (WGS) entry which is preliminary data.</text>
</comment>
<reference evidence="2" key="2">
    <citation type="journal article" date="2019" name="IMA Fungus">
        <title>Genome sequencing and comparison of five Tilletia species to identify candidate genes for the detection of regulated species infecting wheat.</title>
        <authorList>
            <person name="Nguyen H.D.T."/>
            <person name="Sultana T."/>
            <person name="Kesanakurti P."/>
            <person name="Hambleton S."/>
        </authorList>
    </citation>
    <scope>NUCLEOTIDE SEQUENCE</scope>
    <source>
        <strain evidence="2">DAOMC 236422</strain>
    </source>
</reference>
<evidence type="ECO:0000313" key="3">
    <source>
        <dbReference type="Proteomes" id="UP000078113"/>
    </source>
</evidence>
<dbReference type="AlphaFoldDB" id="A0A8X7T378"/>
<sequence>MNLRDASVRKLPTRFADAALPSSAGDTSSKSDTLPPSISGGSAPKSIARGSSPITPGPPADYEPPSSGRATPTAASSVAAAFAEVNRDIPLTSSISATKAPTPAPLSASTPAKTGTNSAKASHKDALDDVVPASDAERILLSPSEDAEEQLEIPTSAQRPHPRIYVPAKPSPDPQPSGAQETSTSRRFQPDRDTDFFLRRKVARSIETNPPAHSEAKLDDTDDSSLDKAYEP</sequence>
<feature type="region of interest" description="Disordered" evidence="1">
    <location>
        <begin position="93"/>
        <end position="232"/>
    </location>
</feature>
<protein>
    <submittedName>
        <fullName evidence="2">Uncharacterized protein</fullName>
    </submittedName>
</protein>
<feature type="compositionally biased region" description="Polar residues" evidence="1">
    <location>
        <begin position="24"/>
        <end position="40"/>
    </location>
</feature>
<evidence type="ECO:0000256" key="1">
    <source>
        <dbReference type="SAM" id="MobiDB-lite"/>
    </source>
</evidence>
<feature type="compositionally biased region" description="Basic and acidic residues" evidence="1">
    <location>
        <begin position="188"/>
        <end position="198"/>
    </location>
</feature>